<dbReference type="OrthoDB" id="10039147at2759"/>
<feature type="compositionally biased region" description="Basic and acidic residues" evidence="5">
    <location>
        <begin position="334"/>
        <end position="375"/>
    </location>
</feature>
<evidence type="ECO:0000256" key="6">
    <source>
        <dbReference type="SAM" id="Phobius"/>
    </source>
</evidence>
<proteinExistence type="predicted"/>
<keyword evidence="2 6" id="KW-0812">Transmembrane</keyword>
<accession>A0A9P3FWR9</accession>
<gene>
    <name evidence="7" type="ORF">PsYK624_000670</name>
</gene>
<reference evidence="7 8" key="1">
    <citation type="submission" date="2021-08" db="EMBL/GenBank/DDBJ databases">
        <title>Draft Genome Sequence of Phanerochaete sordida strain YK-624.</title>
        <authorList>
            <person name="Mori T."/>
            <person name="Dohra H."/>
            <person name="Suzuki T."/>
            <person name="Kawagishi H."/>
            <person name="Hirai H."/>
        </authorList>
    </citation>
    <scope>NUCLEOTIDE SEQUENCE [LARGE SCALE GENOMIC DNA]</scope>
    <source>
        <strain evidence="7 8">YK-624</strain>
    </source>
</reference>
<dbReference type="GO" id="GO:0005783">
    <property type="term" value="C:endoplasmic reticulum"/>
    <property type="evidence" value="ECO:0007669"/>
    <property type="project" value="InterPro"/>
</dbReference>
<evidence type="ECO:0000313" key="8">
    <source>
        <dbReference type="Proteomes" id="UP000703269"/>
    </source>
</evidence>
<sequence>MASEGLKQVLRILTPPPLVVPEDYEGVEFKWKMFVFRPGLFQKEAMFLGAILFYLAWYFIGKSYNISRAHKWFNAHLLLYETQFTKPVQRGGLTRDGATDFYAFSTGRRAITSAHTTISLRPFHDFFQLTYQIVRGIAEVTYRADDEVELEFTFQESPNVPDCVWAIVAKDELKDIKDRRWDLSFARVTENNTLPPSLSVMSEFADITDCLLKQHGPLSLSKVLSDPAVLPYFRSLSLTDQPRTRPEAPLPASARKKRLVLTLRLPPTSDATATLPLVAATFQLADVIAGAGGWGIGKGPGGRSGTGLAPSLRPETRTKLRAARERVEKDIKEEAVREKREEAEAERAAAKKKAEEERLSKLSAAEQRKELEKEKKRLLRKTQGKVAKR</sequence>
<dbReference type="InterPro" id="IPR012879">
    <property type="entry name" value="CCDC47"/>
</dbReference>
<feature type="transmembrane region" description="Helical" evidence="6">
    <location>
        <begin position="40"/>
        <end position="60"/>
    </location>
</feature>
<dbReference type="PANTHER" id="PTHR12883">
    <property type="entry name" value="ADIPOCYTE-SPECIFIC PROTEIN 4-RELATED"/>
    <property type="match status" value="1"/>
</dbReference>
<comment type="subcellular location">
    <subcellularLocation>
        <location evidence="1">Membrane</location>
        <topology evidence="1">Single-pass membrane protein</topology>
    </subcellularLocation>
</comment>
<evidence type="ECO:0000256" key="5">
    <source>
        <dbReference type="SAM" id="MobiDB-lite"/>
    </source>
</evidence>
<evidence type="ECO:0000256" key="2">
    <source>
        <dbReference type="ARBA" id="ARBA00022692"/>
    </source>
</evidence>
<evidence type="ECO:0000256" key="3">
    <source>
        <dbReference type="ARBA" id="ARBA00022989"/>
    </source>
</evidence>
<evidence type="ECO:0000256" key="1">
    <source>
        <dbReference type="ARBA" id="ARBA00004167"/>
    </source>
</evidence>
<dbReference type="GO" id="GO:0016020">
    <property type="term" value="C:membrane"/>
    <property type="evidence" value="ECO:0007669"/>
    <property type="project" value="UniProtKB-SubCell"/>
</dbReference>
<dbReference type="Proteomes" id="UP000703269">
    <property type="component" value="Unassembled WGS sequence"/>
</dbReference>
<evidence type="ECO:0000313" key="7">
    <source>
        <dbReference type="EMBL" id="GJE83993.1"/>
    </source>
</evidence>
<dbReference type="PANTHER" id="PTHR12883:SF0">
    <property type="entry name" value="PAT COMPLEX SUBUNIT CCDC47"/>
    <property type="match status" value="1"/>
</dbReference>
<protein>
    <submittedName>
        <fullName evidence="7">DUF1682-domain-containing protein</fullName>
    </submittedName>
</protein>
<feature type="compositionally biased region" description="Basic residues" evidence="5">
    <location>
        <begin position="376"/>
        <end position="389"/>
    </location>
</feature>
<feature type="compositionally biased region" description="Gly residues" evidence="5">
    <location>
        <begin position="295"/>
        <end position="305"/>
    </location>
</feature>
<feature type="region of interest" description="Disordered" evidence="5">
    <location>
        <begin position="295"/>
        <end position="317"/>
    </location>
</feature>
<dbReference type="GO" id="GO:0005509">
    <property type="term" value="F:calcium ion binding"/>
    <property type="evidence" value="ECO:0007669"/>
    <property type="project" value="InterPro"/>
</dbReference>
<feature type="region of interest" description="Disordered" evidence="5">
    <location>
        <begin position="334"/>
        <end position="389"/>
    </location>
</feature>
<dbReference type="GO" id="GO:0032469">
    <property type="term" value="P:endoplasmic reticulum calcium ion homeostasis"/>
    <property type="evidence" value="ECO:0007669"/>
    <property type="project" value="InterPro"/>
</dbReference>
<keyword evidence="3 6" id="KW-1133">Transmembrane helix</keyword>
<keyword evidence="8" id="KW-1185">Reference proteome</keyword>
<organism evidence="7 8">
    <name type="scientific">Phanerochaete sordida</name>
    <dbReference type="NCBI Taxonomy" id="48140"/>
    <lineage>
        <taxon>Eukaryota</taxon>
        <taxon>Fungi</taxon>
        <taxon>Dikarya</taxon>
        <taxon>Basidiomycota</taxon>
        <taxon>Agaricomycotina</taxon>
        <taxon>Agaricomycetes</taxon>
        <taxon>Polyporales</taxon>
        <taxon>Phanerochaetaceae</taxon>
        <taxon>Phanerochaete</taxon>
    </lineage>
</organism>
<comment type="caution">
    <text evidence="7">The sequence shown here is derived from an EMBL/GenBank/DDBJ whole genome shotgun (WGS) entry which is preliminary data.</text>
</comment>
<name>A0A9P3FWR9_9APHY</name>
<keyword evidence="4 6" id="KW-0472">Membrane</keyword>
<evidence type="ECO:0000256" key="4">
    <source>
        <dbReference type="ARBA" id="ARBA00023136"/>
    </source>
</evidence>
<dbReference type="EMBL" id="BPQB01000001">
    <property type="protein sequence ID" value="GJE83993.1"/>
    <property type="molecule type" value="Genomic_DNA"/>
</dbReference>
<dbReference type="Pfam" id="PF07946">
    <property type="entry name" value="CCDC47"/>
    <property type="match status" value="1"/>
</dbReference>
<dbReference type="AlphaFoldDB" id="A0A9P3FWR9"/>